<feature type="chain" id="PRO_5015712430" evidence="1">
    <location>
        <begin position="19"/>
        <end position="347"/>
    </location>
</feature>
<dbReference type="RefSeq" id="WP_106756681.1">
    <property type="nucleotide sequence ID" value="NZ_PXWF02000089.1"/>
</dbReference>
<evidence type="ECO:0000313" key="4">
    <source>
        <dbReference type="Proteomes" id="UP000241421"/>
    </source>
</evidence>
<protein>
    <submittedName>
        <fullName evidence="3">BON domain-containing protein</fullName>
    </submittedName>
</protein>
<dbReference type="Proteomes" id="UP000241421">
    <property type="component" value="Unassembled WGS sequence"/>
</dbReference>
<organism evidence="3 4">
    <name type="scientific">Massilia glaciei</name>
    <dbReference type="NCBI Taxonomy" id="1524097"/>
    <lineage>
        <taxon>Bacteria</taxon>
        <taxon>Pseudomonadati</taxon>
        <taxon>Pseudomonadota</taxon>
        <taxon>Betaproteobacteria</taxon>
        <taxon>Burkholderiales</taxon>
        <taxon>Oxalobacteraceae</taxon>
        <taxon>Telluria group</taxon>
        <taxon>Massilia</taxon>
    </lineage>
</organism>
<feature type="domain" description="BON" evidence="2">
    <location>
        <begin position="280"/>
        <end position="347"/>
    </location>
</feature>
<proteinExistence type="predicted"/>
<dbReference type="AlphaFoldDB" id="A0A2U2HPG7"/>
<dbReference type="Pfam" id="PF04972">
    <property type="entry name" value="BON"/>
    <property type="match status" value="1"/>
</dbReference>
<comment type="caution">
    <text evidence="3">The sequence shown here is derived from an EMBL/GenBank/DDBJ whole genome shotgun (WGS) entry which is preliminary data.</text>
</comment>
<sequence>MKNIVATMLAMAAGASFAAAPTAALNHDPATYRNITQKVEADYKAAVSTCAGAVGNAREVCLEEAKVARVRSEADALAQYNNTAKGREKARRKVADAQYTLAKVRCAGMSAADQQGCMSRARAEHTAAIADARAGRNTLAANETAREAMLRRCAQQTGRKDAACLLENGTVAGGNVADRAENAAETVADKTADTARGALQATRSAAETAAERTRDAASTVAQKTARAADTVVAKTRDAAANVAQRTERAAATAVPKADRATDDLADTGDKVATRTGKVVADAVITTKVKANIIKQLDVGGLAIHVKTEKGTVMLSGFVDSKTEADTAVQLARTVEGVNNVRSAIVVK</sequence>
<keyword evidence="1" id="KW-0732">Signal</keyword>
<dbReference type="InterPro" id="IPR007055">
    <property type="entry name" value="BON_dom"/>
</dbReference>
<dbReference type="Gene3D" id="3.30.1340.30">
    <property type="match status" value="1"/>
</dbReference>
<evidence type="ECO:0000313" key="3">
    <source>
        <dbReference type="EMBL" id="PWF49410.1"/>
    </source>
</evidence>
<evidence type="ECO:0000259" key="2">
    <source>
        <dbReference type="PROSITE" id="PS50914"/>
    </source>
</evidence>
<accession>A0A2U2HPG7</accession>
<dbReference type="OrthoDB" id="8560732at2"/>
<dbReference type="EMBL" id="PXWF02000089">
    <property type="protein sequence ID" value="PWF49410.1"/>
    <property type="molecule type" value="Genomic_DNA"/>
</dbReference>
<evidence type="ECO:0000256" key="1">
    <source>
        <dbReference type="SAM" id="SignalP"/>
    </source>
</evidence>
<dbReference type="PROSITE" id="PS50914">
    <property type="entry name" value="BON"/>
    <property type="match status" value="1"/>
</dbReference>
<feature type="signal peptide" evidence="1">
    <location>
        <begin position="1"/>
        <end position="18"/>
    </location>
</feature>
<reference evidence="3 4" key="1">
    <citation type="submission" date="2018-04" db="EMBL/GenBank/DDBJ databases">
        <title>Massilia violaceinigra sp. nov., a novel purple-pigmented bacterium isolated from Tianshan glacier, Xinjiang, China.</title>
        <authorList>
            <person name="Wang H."/>
        </authorList>
    </citation>
    <scope>NUCLEOTIDE SEQUENCE [LARGE SCALE GENOMIC DNA]</scope>
    <source>
        <strain evidence="3 4">B448-2</strain>
    </source>
</reference>
<name>A0A2U2HPG7_9BURK</name>
<gene>
    <name evidence="3" type="ORF">C7C56_006665</name>
</gene>
<keyword evidence="4" id="KW-1185">Reference proteome</keyword>